<dbReference type="EMBL" id="GBRH01216254">
    <property type="protein sequence ID" value="JAD81641.1"/>
    <property type="molecule type" value="Transcribed_RNA"/>
</dbReference>
<proteinExistence type="predicted"/>
<organism evidence="1">
    <name type="scientific">Arundo donax</name>
    <name type="common">Giant reed</name>
    <name type="synonym">Donax arundinaceus</name>
    <dbReference type="NCBI Taxonomy" id="35708"/>
    <lineage>
        <taxon>Eukaryota</taxon>
        <taxon>Viridiplantae</taxon>
        <taxon>Streptophyta</taxon>
        <taxon>Embryophyta</taxon>
        <taxon>Tracheophyta</taxon>
        <taxon>Spermatophyta</taxon>
        <taxon>Magnoliopsida</taxon>
        <taxon>Liliopsida</taxon>
        <taxon>Poales</taxon>
        <taxon>Poaceae</taxon>
        <taxon>PACMAD clade</taxon>
        <taxon>Arundinoideae</taxon>
        <taxon>Arundineae</taxon>
        <taxon>Arundo</taxon>
    </lineage>
</organism>
<evidence type="ECO:0000313" key="1">
    <source>
        <dbReference type="EMBL" id="JAD81641.1"/>
    </source>
</evidence>
<dbReference type="AlphaFoldDB" id="A0A0A9D1I5"/>
<accession>A0A0A9D1I5</accession>
<name>A0A0A9D1I5_ARUDO</name>
<protein>
    <submittedName>
        <fullName evidence="1">Uncharacterized protein</fullName>
    </submittedName>
</protein>
<reference evidence="1" key="2">
    <citation type="journal article" date="2015" name="Data Brief">
        <title>Shoot transcriptome of the giant reed, Arundo donax.</title>
        <authorList>
            <person name="Barrero R.A."/>
            <person name="Guerrero F.D."/>
            <person name="Moolhuijzen P."/>
            <person name="Goolsby J.A."/>
            <person name="Tidwell J."/>
            <person name="Bellgard S.E."/>
            <person name="Bellgard M.I."/>
        </authorList>
    </citation>
    <scope>NUCLEOTIDE SEQUENCE</scope>
    <source>
        <tissue evidence="1">Shoot tissue taken approximately 20 cm above the soil surface</tissue>
    </source>
</reference>
<sequence length="62" mass="6923">MLMKTAIIFAAFMESWPSNTPMKRVKSPEVEDSTVVLATLVLASAAFDKYSVTNHMGQRYNP</sequence>
<reference evidence="1" key="1">
    <citation type="submission" date="2014-09" db="EMBL/GenBank/DDBJ databases">
        <authorList>
            <person name="Magalhaes I.L.F."/>
            <person name="Oliveira U."/>
            <person name="Santos F.R."/>
            <person name="Vidigal T.H.D.A."/>
            <person name="Brescovit A.D."/>
            <person name="Santos A.J."/>
        </authorList>
    </citation>
    <scope>NUCLEOTIDE SEQUENCE</scope>
    <source>
        <tissue evidence="1">Shoot tissue taken approximately 20 cm above the soil surface</tissue>
    </source>
</reference>